<dbReference type="PIRSF" id="PIRSF036762">
    <property type="entry name" value="GAA1"/>
    <property type="match status" value="1"/>
</dbReference>
<accession>A0AAN8K3N6</accession>
<dbReference type="SUPFAM" id="SSF53187">
    <property type="entry name" value="Zn-dependent exopeptidases"/>
    <property type="match status" value="1"/>
</dbReference>
<keyword evidence="4 13" id="KW-1133">Transmembrane helix</keyword>
<evidence type="ECO:0000256" key="8">
    <source>
        <dbReference type="ARBA" id="ARBA00083563"/>
    </source>
</evidence>
<evidence type="ECO:0000256" key="9">
    <source>
        <dbReference type="ARBA" id="ARBA00093336"/>
    </source>
</evidence>
<dbReference type="PANTHER" id="PTHR13304">
    <property type="entry name" value="GLYCOSYLPHOSPHATIDYLINOSITOL ANCHOR ATTACHMENT 1 PROTEIN"/>
    <property type="match status" value="1"/>
</dbReference>
<dbReference type="AlphaFoldDB" id="A0AAN8K3N6"/>
<comment type="function">
    <text evidence="9">Component of the glycosylphosphatidylinositol-anchor (GPI-anchor) transamidase (GPI-T) complex that catalyzes the formation of the linkage between a proprotein and a GPI-anchor and participates in GPI anchored protein biosynthesis. Binds GPI-anchor.</text>
</comment>
<dbReference type="PANTHER" id="PTHR13304:SF0">
    <property type="entry name" value="GLYCOSYLPHOSPHATIDYLINOSITOL ANCHOR ATTACHMENT 1 PROTEIN"/>
    <property type="match status" value="1"/>
</dbReference>
<evidence type="ECO:0000256" key="3">
    <source>
        <dbReference type="ARBA" id="ARBA00022824"/>
    </source>
</evidence>
<evidence type="ECO:0000256" key="2">
    <source>
        <dbReference type="ARBA" id="ARBA00022692"/>
    </source>
</evidence>
<evidence type="ECO:0000256" key="10">
    <source>
        <dbReference type="ARBA" id="ARBA00093557"/>
    </source>
</evidence>
<evidence type="ECO:0000256" key="7">
    <source>
        <dbReference type="ARBA" id="ARBA00023180"/>
    </source>
</evidence>
<keyword evidence="6" id="KW-1015">Disulfide bond</keyword>
<dbReference type="GO" id="GO:0042765">
    <property type="term" value="C:GPI-anchor transamidase complex"/>
    <property type="evidence" value="ECO:0007669"/>
    <property type="project" value="InterPro"/>
</dbReference>
<keyword evidence="7" id="KW-0325">Glycoprotein</keyword>
<evidence type="ECO:0000256" key="4">
    <source>
        <dbReference type="ARBA" id="ARBA00022989"/>
    </source>
</evidence>
<evidence type="ECO:0000256" key="1">
    <source>
        <dbReference type="ARBA" id="ARBA00004477"/>
    </source>
</evidence>
<keyword evidence="3" id="KW-0256">Endoplasmic reticulum</keyword>
<evidence type="ECO:0000256" key="5">
    <source>
        <dbReference type="ARBA" id="ARBA00023136"/>
    </source>
</evidence>
<comment type="subcellular location">
    <subcellularLocation>
        <location evidence="1">Endoplasmic reticulum membrane</location>
        <topology evidence="1">Multi-pass membrane protein</topology>
    </subcellularLocation>
</comment>
<keyword evidence="5 13" id="KW-0472">Membrane</keyword>
<organism evidence="14 15">
    <name type="scientific">Patella caerulea</name>
    <name type="common">Rayed Mediterranean limpet</name>
    <dbReference type="NCBI Taxonomy" id="87958"/>
    <lineage>
        <taxon>Eukaryota</taxon>
        <taxon>Metazoa</taxon>
        <taxon>Spiralia</taxon>
        <taxon>Lophotrochozoa</taxon>
        <taxon>Mollusca</taxon>
        <taxon>Gastropoda</taxon>
        <taxon>Patellogastropoda</taxon>
        <taxon>Patelloidea</taxon>
        <taxon>Patellidae</taxon>
        <taxon>Patella</taxon>
    </lineage>
</organism>
<evidence type="ECO:0000313" key="14">
    <source>
        <dbReference type="EMBL" id="KAK6185193.1"/>
    </source>
</evidence>
<dbReference type="GO" id="GO:0016255">
    <property type="term" value="P:attachment of GPI anchor to protein"/>
    <property type="evidence" value="ECO:0007669"/>
    <property type="project" value="TreeGrafter"/>
</dbReference>
<evidence type="ECO:0000256" key="12">
    <source>
        <dbReference type="ARBA" id="ARBA00093661"/>
    </source>
</evidence>
<sequence length="396" mass="45088">MGLLTDPKQRQKIILAITKYNQLLCVLCYVGGFLWFLALAYQPLNASTYFSENALLPGLVDYQFYADSDVISYNDQLTAEMKKSDKKVPKDWIFRKFQDLGLDTYYHNFSLNYPFGMPKDKSIPGQNIYAILRAKRAASTEAVVMSVPLRLPSVTSDEQTSGGIAVMLALAKHFRKQTYWAKDILFVLTEYDEIGMQAWLDGYHQTRSEYIHSENLPATSGSIQAAINLEIPSEKFHSYNLKLEGLNGQLPNLDLSNLLVRICGKEQAKVTLNKRSDAPNLDEFEGFQHSLITMLHMMWNQASGTPTGNHGLFHRYHIEALTLQGVKETRTRRSFGVENTARLVEGVFRSLNNLLERFHQSFFFYILPSTRRYVSIGLYMPPFGVMIAASLIKISF</sequence>
<evidence type="ECO:0000313" key="15">
    <source>
        <dbReference type="Proteomes" id="UP001347796"/>
    </source>
</evidence>
<name>A0AAN8K3N6_PATCE</name>
<reference evidence="14 15" key="1">
    <citation type="submission" date="2024-01" db="EMBL/GenBank/DDBJ databases">
        <title>The genome of the rayed Mediterranean limpet Patella caerulea (Linnaeus, 1758).</title>
        <authorList>
            <person name="Anh-Thu Weber A."/>
            <person name="Halstead-Nussloch G."/>
        </authorList>
    </citation>
    <scope>NUCLEOTIDE SEQUENCE [LARGE SCALE GENOMIC DNA]</scope>
    <source>
        <strain evidence="14">AATW-2023a</strain>
        <tissue evidence="14">Whole specimen</tissue>
    </source>
</reference>
<gene>
    <name evidence="14" type="ORF">SNE40_007481</name>
</gene>
<dbReference type="FunFam" id="3.40.630.10:FF:000047">
    <property type="entry name" value="Glycosylphosphatidylinositol anchor attachment 1 protein"/>
    <property type="match status" value="1"/>
</dbReference>
<evidence type="ECO:0000256" key="11">
    <source>
        <dbReference type="ARBA" id="ARBA00093619"/>
    </source>
</evidence>
<evidence type="ECO:0000256" key="6">
    <source>
        <dbReference type="ARBA" id="ARBA00023157"/>
    </source>
</evidence>
<evidence type="ECO:0000256" key="13">
    <source>
        <dbReference type="SAM" id="Phobius"/>
    </source>
</evidence>
<dbReference type="Gene3D" id="3.40.630.10">
    <property type="entry name" value="Zn peptidases"/>
    <property type="match status" value="1"/>
</dbReference>
<keyword evidence="15" id="KW-1185">Reference proteome</keyword>
<dbReference type="InterPro" id="IPR007246">
    <property type="entry name" value="Gaa1"/>
</dbReference>
<keyword evidence="2 13" id="KW-0812">Transmembrane</keyword>
<dbReference type="Proteomes" id="UP001347796">
    <property type="component" value="Unassembled WGS sequence"/>
</dbReference>
<proteinExistence type="predicted"/>
<dbReference type="Pfam" id="PF04114">
    <property type="entry name" value="Gaa1"/>
    <property type="match status" value="1"/>
</dbReference>
<comment type="caution">
    <text evidence="14">The sequence shown here is derived from an EMBL/GenBank/DDBJ whole genome shotgun (WGS) entry which is preliminary data.</text>
</comment>
<protein>
    <recommendedName>
        <fullName evidence="11">GPI-anchor transamidase component GPAA1</fullName>
    </recommendedName>
    <alternativeName>
        <fullName evidence="8">GAA1 protein homolog</fullName>
    </alternativeName>
    <alternativeName>
        <fullName evidence="12">Glycosylphosphatidylinositol anchor attachment 1 protein</fullName>
    </alternativeName>
</protein>
<feature type="transmembrane region" description="Helical" evidence="13">
    <location>
        <begin position="20"/>
        <end position="41"/>
    </location>
</feature>
<feature type="transmembrane region" description="Helical" evidence="13">
    <location>
        <begin position="373"/>
        <end position="392"/>
    </location>
</feature>
<dbReference type="EMBL" id="JAZGQO010000006">
    <property type="protein sequence ID" value="KAK6185193.1"/>
    <property type="molecule type" value="Genomic_DNA"/>
</dbReference>
<comment type="subunit">
    <text evidence="10">Heteropentamer. Part of the GPI-anchor transamidase complex, consisting of PIGK, PIGT, PIGS, PIGU and GAA1. Interacts with PIGK.</text>
</comment>